<dbReference type="PROSITE" id="PS51678">
    <property type="entry name" value="SAM_MT_PRMT"/>
    <property type="match status" value="1"/>
</dbReference>
<feature type="active site" description="Proton donor/acceptor" evidence="5">
    <location>
        <position position="421"/>
    </location>
</feature>
<dbReference type="Pfam" id="PF17285">
    <property type="entry name" value="PRMT5_TIM"/>
    <property type="match status" value="1"/>
</dbReference>
<dbReference type="GO" id="GO:0005829">
    <property type="term" value="C:cytosol"/>
    <property type="evidence" value="ECO:0007669"/>
    <property type="project" value="TreeGrafter"/>
</dbReference>
<dbReference type="GO" id="GO:0005634">
    <property type="term" value="C:nucleus"/>
    <property type="evidence" value="ECO:0007669"/>
    <property type="project" value="TreeGrafter"/>
</dbReference>
<evidence type="ECO:0000259" key="8">
    <source>
        <dbReference type="Pfam" id="PF05185"/>
    </source>
</evidence>
<feature type="binding site" evidence="6">
    <location>
        <position position="378"/>
    </location>
    <ligand>
        <name>S-adenosyl-L-methionine</name>
        <dbReference type="ChEBI" id="CHEBI:59789"/>
    </ligand>
</feature>
<dbReference type="SUPFAM" id="SSF53335">
    <property type="entry name" value="S-adenosyl-L-methionine-dependent methyltransferases"/>
    <property type="match status" value="1"/>
</dbReference>
<sequence length="635" mass="72667">MTTDSEKVEILLKVNEAPDLQAAHSFAVNKNFAGLITGLVNENYKSDYEPSDEPECFTRSPLILTSNQWLNRITPMFTIDCDLNSPKPYIADNYRATLEKYLRFGAFVKNTGCFLIKPNECDAVTLGNFLNTVLEDRAFTFVNFAVQIDLFSASNVGKSYRNDLTEDQREEEDDSWLYWNTLHKATNYNSRIQVALVINSNLPNSNVSIYRWIGDDIRMIIVPHSSFITNKSNFPLLSKRHQEIVRMFMQYSTNTVVIEPKSLLDHRIELYKDYIKHQSKFITYNEHSSGKDCPNYPLQPLHDNLDNGVYEVFERDPAKYVLYQKAIEAALVDMVSPEELETKTILLMVVGCGRGPLIRAALNASTNTKRKMKILAVEKNPNAIVVLSCLIRDLWSDKVQLISKDMRDLQLDEKVDIVVSELLGSFGDNELSPECLDGVQRLLKPDTGISIPANSISYIQPVMTKRVSNAIKSITGGVKSPNFNEKSNPEFYKSLEANWLVYFSSVFHVDETKELFTFVHPNKDVPIDNSRHAIVTFKSTVDCVLHGVAGYFTSQLYKDIEISIHPETHTQGMSSWYSAFFPIANEIQLKENDPIEVEFWRKCDEKRVWYEWRINRPEISHVHNLNGSAHTIHLL</sequence>
<keyword evidence="3 4" id="KW-0949">S-adenosyl-L-methionine</keyword>
<evidence type="ECO:0000256" key="1">
    <source>
        <dbReference type="ARBA" id="ARBA00022603"/>
    </source>
</evidence>
<comment type="similarity">
    <text evidence="4">Belongs to the class I-like SAM-binding methyltransferase superfamily.</text>
</comment>
<dbReference type="GO" id="GO:0016274">
    <property type="term" value="F:protein-arginine N-methyltransferase activity"/>
    <property type="evidence" value="ECO:0007669"/>
    <property type="project" value="InterPro"/>
</dbReference>
<protein>
    <recommendedName>
        <fullName evidence="4">Protein arginine N-methyltransferase</fullName>
    </recommendedName>
</protein>
<accession>A0A1B3PDH7</accession>
<feature type="site" description="Critical for specifying symmetric addition of methyl groups" evidence="7">
    <location>
        <position position="313"/>
    </location>
</feature>
<feature type="non-terminal residue" evidence="11">
    <location>
        <position position="635"/>
    </location>
</feature>
<dbReference type="CDD" id="cd02440">
    <property type="entry name" value="AdoMet_MTases"/>
    <property type="match status" value="1"/>
</dbReference>
<evidence type="ECO:0000313" key="11">
    <source>
        <dbReference type="EMBL" id="AOG17778.1"/>
    </source>
</evidence>
<name>A0A1B3PDH7_9DIPT</name>
<dbReference type="InterPro" id="IPR007857">
    <property type="entry name" value="Arg_MeTrfase_PRMT5"/>
</dbReference>
<evidence type="ECO:0000256" key="4">
    <source>
        <dbReference type="PIRNR" id="PIRNR015894"/>
    </source>
</evidence>
<feature type="domain" description="PRMT5 oligomerisation" evidence="10">
    <location>
        <begin position="455"/>
        <end position="631"/>
    </location>
</feature>
<evidence type="ECO:0000256" key="6">
    <source>
        <dbReference type="PIRSR" id="PIRSR015894-2"/>
    </source>
</evidence>
<dbReference type="PANTHER" id="PTHR10738:SF0">
    <property type="entry name" value="PROTEIN ARGININE N-METHYLTRANSFERASE 5"/>
    <property type="match status" value="1"/>
</dbReference>
<evidence type="ECO:0000259" key="10">
    <source>
        <dbReference type="Pfam" id="PF17286"/>
    </source>
</evidence>
<feature type="binding site" evidence="6">
    <location>
        <begin position="405"/>
        <end position="406"/>
    </location>
    <ligand>
        <name>S-adenosyl-L-methionine</name>
        <dbReference type="ChEBI" id="CHEBI:59789"/>
    </ligand>
</feature>
<feature type="active site" description="Proton donor/acceptor" evidence="5">
    <location>
        <position position="430"/>
    </location>
</feature>
<feature type="domain" description="PRMT5 TIM barrel" evidence="9">
    <location>
        <begin position="34"/>
        <end position="278"/>
    </location>
</feature>
<dbReference type="InterPro" id="IPR025799">
    <property type="entry name" value="Arg_MeTrfase"/>
</dbReference>
<dbReference type="InterPro" id="IPR035075">
    <property type="entry name" value="PRMT5"/>
</dbReference>
<evidence type="ECO:0000259" key="9">
    <source>
        <dbReference type="Pfam" id="PF17285"/>
    </source>
</evidence>
<dbReference type="InterPro" id="IPR035247">
    <property type="entry name" value="PRMT5_TIM"/>
</dbReference>
<evidence type="ECO:0000256" key="3">
    <source>
        <dbReference type="ARBA" id="ARBA00022691"/>
    </source>
</evidence>
<evidence type="ECO:0000256" key="5">
    <source>
        <dbReference type="PIRSR" id="PIRSR015894-1"/>
    </source>
</evidence>
<dbReference type="PIRSF" id="PIRSF015894">
    <property type="entry name" value="Skb1_MeTrfase"/>
    <property type="match status" value="1"/>
</dbReference>
<dbReference type="PANTHER" id="PTHR10738">
    <property type="entry name" value="PROTEIN ARGININE N-METHYLTRANSFERASE 5"/>
    <property type="match status" value="1"/>
</dbReference>
<dbReference type="GO" id="GO:0032259">
    <property type="term" value="P:methylation"/>
    <property type="evidence" value="ECO:0007669"/>
    <property type="project" value="UniProtKB-KW"/>
</dbReference>
<reference evidence="11" key="1">
    <citation type="submission" date="2016-01" db="EMBL/GenBank/DDBJ databases">
        <title>Diversity of S-adenosylmethionine dependent methyltransferases of the cryptobiotic chironomid in relation to desiccation stress resistance.</title>
        <authorList>
            <person name="Deviatiiarov R."/>
            <person name="Gusev O."/>
            <person name="Aupov R."/>
            <person name="Cornette R."/>
            <person name="Kikawada T."/>
        </authorList>
    </citation>
    <scope>NUCLEOTIDE SEQUENCE</scope>
</reference>
<organism evidence="11">
    <name type="scientific">Polypedilum nubifer</name>
    <dbReference type="NCBI Taxonomy" id="54969"/>
    <lineage>
        <taxon>Eukaryota</taxon>
        <taxon>Metazoa</taxon>
        <taxon>Ecdysozoa</taxon>
        <taxon>Arthropoda</taxon>
        <taxon>Hexapoda</taxon>
        <taxon>Insecta</taxon>
        <taxon>Pterygota</taxon>
        <taxon>Neoptera</taxon>
        <taxon>Endopterygota</taxon>
        <taxon>Diptera</taxon>
        <taxon>Nematocera</taxon>
        <taxon>Chironomoidea</taxon>
        <taxon>Chironomidae</taxon>
        <taxon>Chironominae</taxon>
        <taxon>Polypedilum</taxon>
        <taxon>Polypedilum</taxon>
    </lineage>
</organism>
<dbReference type="AlphaFoldDB" id="A0A1B3PDH7"/>
<gene>
    <name evidence="11" type="primary">HMT-23</name>
</gene>
<evidence type="ECO:0000256" key="2">
    <source>
        <dbReference type="ARBA" id="ARBA00022679"/>
    </source>
</evidence>
<proteinExistence type="evidence at transcript level"/>
<feature type="binding site" evidence="6">
    <location>
        <position position="310"/>
    </location>
    <ligand>
        <name>S-adenosyl-L-methionine</name>
        <dbReference type="ChEBI" id="CHEBI:59789"/>
    </ligand>
</feature>
<dbReference type="Gene3D" id="2.70.160.11">
    <property type="entry name" value="Hnrnp arginine n-methyltransferase1"/>
    <property type="match status" value="1"/>
</dbReference>
<evidence type="ECO:0000256" key="7">
    <source>
        <dbReference type="PIRSR" id="PIRSR015894-3"/>
    </source>
</evidence>
<dbReference type="InterPro" id="IPR035248">
    <property type="entry name" value="PRMT5_C"/>
</dbReference>
<dbReference type="EMBL" id="KU659980">
    <property type="protein sequence ID" value="AOG17778.1"/>
    <property type="molecule type" value="mRNA"/>
</dbReference>
<keyword evidence="2 4" id="KW-0808">Transferase</keyword>
<dbReference type="Gene3D" id="3.20.20.150">
    <property type="entry name" value="Divalent-metal-dependent TIM barrel enzymes"/>
    <property type="match status" value="1"/>
</dbReference>
<feature type="binding site" evidence="6">
    <location>
        <begin position="319"/>
        <end position="320"/>
    </location>
    <ligand>
        <name>S-adenosyl-L-methionine</name>
        <dbReference type="ChEBI" id="CHEBI:59789"/>
    </ligand>
</feature>
<dbReference type="Pfam" id="PF05185">
    <property type="entry name" value="PRMT5"/>
    <property type="match status" value="1"/>
</dbReference>
<dbReference type="GO" id="GO:0006355">
    <property type="term" value="P:regulation of DNA-templated transcription"/>
    <property type="evidence" value="ECO:0007669"/>
    <property type="project" value="TreeGrafter"/>
</dbReference>
<dbReference type="Gene3D" id="3.40.50.150">
    <property type="entry name" value="Vaccinia Virus protein VP39"/>
    <property type="match status" value="1"/>
</dbReference>
<keyword evidence="1 4" id="KW-0489">Methyltransferase</keyword>
<dbReference type="Pfam" id="PF17286">
    <property type="entry name" value="PRMT5_C"/>
    <property type="match status" value="1"/>
</dbReference>
<feature type="domain" description="PRMT5 arginine-N-methyltransferase" evidence="8">
    <location>
        <begin position="289"/>
        <end position="451"/>
    </location>
</feature>
<dbReference type="InterPro" id="IPR029063">
    <property type="entry name" value="SAM-dependent_MTases_sf"/>
</dbReference>